<dbReference type="PANTHER" id="PTHR43568:SF1">
    <property type="entry name" value="P PROTEIN"/>
    <property type="match status" value="1"/>
</dbReference>
<evidence type="ECO:0000256" key="1">
    <source>
        <dbReference type="ARBA" id="ARBA00004141"/>
    </source>
</evidence>
<dbReference type="CDD" id="cd01116">
    <property type="entry name" value="P_permease"/>
    <property type="match status" value="1"/>
</dbReference>
<feature type="compositionally biased region" description="Polar residues" evidence="7">
    <location>
        <begin position="194"/>
        <end position="211"/>
    </location>
</feature>
<keyword evidence="6" id="KW-0175">Coiled coil</keyword>
<feature type="transmembrane region" description="Helical" evidence="8">
    <location>
        <begin position="489"/>
        <end position="513"/>
    </location>
</feature>
<dbReference type="Pfam" id="PF03600">
    <property type="entry name" value="CitMHS"/>
    <property type="match status" value="1"/>
</dbReference>
<sequence length="936" mass="105866">MLIFLVMNIALTCLGMRALVGYTSRAYEMPESCEGLSYCKDKGQHYPTEVVNMVLRKVRRIQQRIGEEIDDYQSRVSNSPSEPECNTTEIKFEPIYYILDQNNQARVVVQSEQHDFWQKYDIRWCKKVGRVYKTLHFRNVTLGKVNMTCSNVMTTLDFQVLTLNKLGMELISAEMPLINSGVLDTTLSVSTANRRMSDDSGNITERNNGHQQRGEGEVLLNRVTVEVKEKKQEENIAEDEVQTTKKNTKMAQARHLVKITLLIGMWIFFTVMFLMYDEKIEIIRHSSVAPGEVKDYILDTEQAKLSIYLKLTGPFISEQYEKKLNDSVKSNITVMRVWLEKWHLKKDVIRPTGADDIDVIQFSRPWIILLENANQIDFQESQTRSVTLELDITYTNRTMYAVRMSSSSNVTVPFTLSYTVDPLDPTTGIIYAMVLLCTLYVLIIFEIINRTMAALLLSTASLAVLSMAGERPTLTELVTWVDVETLLLLFSMMLLVALMTETGIFDYIAVLTFQFAKGKIWPLITSLCAITSVVSLLLDNVTTVLFMTPVTIRLCEVMNMDPIPVLMAMVLFCNLGGTATPVGDPPNVIIVSNKLVVQAGINFTNFSLHMTVGVLLVCVQTYLHLRFIFRDTRKLMLTESREILGLRNQISMWQRATESLSNLSRDEHVVRKCLERKIRKLTAELDTLVSDSRKRPCPKICFETMLADMRQKYQIRDKPLLLKCAVALGFVVIAFFLHSLPEFNRVSLGWTALLGALLLLMLADREDLEPVLHKVEWSTLLFFAALFVLMEALAKLGLIDFIGGWTEALILKVDEKNRLAVALVLMVWVSGMTSAFVDNVPLTTMMIRVVTSLGTNPTLNLPMTPLIWALSFGVCLGGNGTLIGASSNVICTGVAERHGYGFTFLQFFKIGFPVMLGHLVVATGYLLLCHCVFQWH</sequence>
<dbReference type="InterPro" id="IPR051475">
    <property type="entry name" value="Diverse_Ion_Transporter"/>
</dbReference>
<feature type="coiled-coil region" evidence="6">
    <location>
        <begin position="220"/>
        <end position="247"/>
    </location>
</feature>
<dbReference type="EMBL" id="CADEBC010000591">
    <property type="protein sequence ID" value="CAB3257440.1"/>
    <property type="molecule type" value="Genomic_DNA"/>
</dbReference>
<evidence type="ECO:0000256" key="4">
    <source>
        <dbReference type="ARBA" id="ARBA00022989"/>
    </source>
</evidence>
<evidence type="ECO:0000256" key="7">
    <source>
        <dbReference type="SAM" id="MobiDB-lite"/>
    </source>
</evidence>
<keyword evidence="2" id="KW-0813">Transport</keyword>
<proteinExistence type="predicted"/>
<reference evidence="11 12" key="1">
    <citation type="submission" date="2020-04" db="EMBL/GenBank/DDBJ databases">
        <authorList>
            <person name="Wallbank WR R."/>
            <person name="Pardo Diaz C."/>
            <person name="Kozak K."/>
            <person name="Martin S."/>
            <person name="Jiggins C."/>
            <person name="Moest M."/>
            <person name="Warren A I."/>
            <person name="Byers J.R.P. K."/>
            <person name="Montejo-Kovacevich G."/>
            <person name="Yen C E."/>
        </authorList>
    </citation>
    <scope>NUCLEOTIDE SEQUENCE [LARGE SCALE GENOMIC DNA]</scope>
</reference>
<evidence type="ECO:0000256" key="5">
    <source>
        <dbReference type="ARBA" id="ARBA00023136"/>
    </source>
</evidence>
<feature type="signal peptide" evidence="9">
    <location>
        <begin position="1"/>
        <end position="18"/>
    </location>
</feature>
<evidence type="ECO:0000256" key="8">
    <source>
        <dbReference type="SAM" id="Phobius"/>
    </source>
</evidence>
<keyword evidence="4 8" id="KW-1133">Transmembrane helix</keyword>
<feature type="domain" description="Citrate transporter-like" evidence="10">
    <location>
        <begin position="440"/>
        <end position="873"/>
    </location>
</feature>
<feature type="transmembrane region" description="Helical" evidence="8">
    <location>
        <begin position="256"/>
        <end position="276"/>
    </location>
</feature>
<organism evidence="11 12">
    <name type="scientific">Arctia plantaginis</name>
    <name type="common">Wood tiger moth</name>
    <name type="synonym">Phalaena plantaginis</name>
    <dbReference type="NCBI Taxonomy" id="874455"/>
    <lineage>
        <taxon>Eukaryota</taxon>
        <taxon>Metazoa</taxon>
        <taxon>Ecdysozoa</taxon>
        <taxon>Arthropoda</taxon>
        <taxon>Hexapoda</taxon>
        <taxon>Insecta</taxon>
        <taxon>Pterygota</taxon>
        <taxon>Neoptera</taxon>
        <taxon>Endopterygota</taxon>
        <taxon>Lepidoptera</taxon>
        <taxon>Glossata</taxon>
        <taxon>Ditrysia</taxon>
        <taxon>Noctuoidea</taxon>
        <taxon>Erebidae</taxon>
        <taxon>Arctiinae</taxon>
        <taxon>Arctia</taxon>
    </lineage>
</organism>
<evidence type="ECO:0000256" key="6">
    <source>
        <dbReference type="SAM" id="Coils"/>
    </source>
</evidence>
<dbReference type="PANTHER" id="PTHR43568">
    <property type="entry name" value="P PROTEIN"/>
    <property type="match status" value="1"/>
</dbReference>
<gene>
    <name evidence="11" type="ORF">APLA_LOCUS15976</name>
</gene>
<protein>
    <recommendedName>
        <fullName evidence="10">Citrate transporter-like domain-containing protein</fullName>
    </recommendedName>
</protein>
<evidence type="ECO:0000313" key="12">
    <source>
        <dbReference type="Proteomes" id="UP000494106"/>
    </source>
</evidence>
<dbReference type="InterPro" id="IPR004680">
    <property type="entry name" value="Cit_transptr-like_dom"/>
</dbReference>
<evidence type="ECO:0000256" key="9">
    <source>
        <dbReference type="SAM" id="SignalP"/>
    </source>
</evidence>
<feature type="transmembrane region" description="Helical" evidence="8">
    <location>
        <begin position="819"/>
        <end position="837"/>
    </location>
</feature>
<evidence type="ECO:0000256" key="3">
    <source>
        <dbReference type="ARBA" id="ARBA00022692"/>
    </source>
</evidence>
<dbReference type="GO" id="GO:0016020">
    <property type="term" value="C:membrane"/>
    <property type="evidence" value="ECO:0007669"/>
    <property type="project" value="UniProtKB-SubCell"/>
</dbReference>
<accession>A0A8S1BC62</accession>
<evidence type="ECO:0000259" key="10">
    <source>
        <dbReference type="Pfam" id="PF03600"/>
    </source>
</evidence>
<dbReference type="GO" id="GO:0055085">
    <property type="term" value="P:transmembrane transport"/>
    <property type="evidence" value="ECO:0007669"/>
    <property type="project" value="InterPro"/>
</dbReference>
<dbReference type="AlphaFoldDB" id="A0A8S1BC62"/>
<feature type="transmembrane region" description="Helical" evidence="8">
    <location>
        <begin position="606"/>
        <end position="625"/>
    </location>
</feature>
<dbReference type="OrthoDB" id="442352at2759"/>
<feature type="transmembrane region" description="Helical" evidence="8">
    <location>
        <begin position="720"/>
        <end position="740"/>
    </location>
</feature>
<feature type="transmembrane region" description="Helical" evidence="8">
    <location>
        <begin position="426"/>
        <end position="445"/>
    </location>
</feature>
<feature type="transmembrane region" description="Helical" evidence="8">
    <location>
        <begin position="775"/>
        <end position="799"/>
    </location>
</feature>
<keyword evidence="5 8" id="KW-0472">Membrane</keyword>
<feature type="region of interest" description="Disordered" evidence="7">
    <location>
        <begin position="194"/>
        <end position="214"/>
    </location>
</feature>
<keyword evidence="12" id="KW-1185">Reference proteome</keyword>
<feature type="chain" id="PRO_5035895383" description="Citrate transporter-like domain-containing protein" evidence="9">
    <location>
        <begin position="19"/>
        <end position="936"/>
    </location>
</feature>
<feature type="transmembrane region" description="Helical" evidence="8">
    <location>
        <begin position="910"/>
        <end position="933"/>
    </location>
</feature>
<evidence type="ECO:0000256" key="2">
    <source>
        <dbReference type="ARBA" id="ARBA00022448"/>
    </source>
</evidence>
<comment type="caution">
    <text evidence="11">The sequence shown here is derived from an EMBL/GenBank/DDBJ whole genome shotgun (WGS) entry which is preliminary data.</text>
</comment>
<keyword evidence="3 8" id="KW-0812">Transmembrane</keyword>
<comment type="subcellular location">
    <subcellularLocation>
        <location evidence="1">Membrane</location>
        <topology evidence="1">Multi-pass membrane protein</topology>
    </subcellularLocation>
</comment>
<keyword evidence="9" id="KW-0732">Signal</keyword>
<evidence type="ECO:0000313" key="11">
    <source>
        <dbReference type="EMBL" id="CAB3257440.1"/>
    </source>
</evidence>
<name>A0A8S1BC62_ARCPL</name>
<feature type="transmembrane region" description="Helical" evidence="8">
    <location>
        <begin position="866"/>
        <end position="890"/>
    </location>
</feature>
<feature type="transmembrane region" description="Helical" evidence="8">
    <location>
        <begin position="520"/>
        <end position="538"/>
    </location>
</feature>
<dbReference type="Proteomes" id="UP000494106">
    <property type="component" value="Unassembled WGS sequence"/>
</dbReference>